<dbReference type="GO" id="GO:0042761">
    <property type="term" value="P:very long-chain fatty acid biosynthetic process"/>
    <property type="evidence" value="ECO:0007669"/>
    <property type="project" value="TreeGrafter"/>
</dbReference>
<dbReference type="PRINTS" id="PR00075">
    <property type="entry name" value="FACDDSATRASE"/>
</dbReference>
<accession>A0AAV0C8P4</accession>
<dbReference type="InterPro" id="IPR015876">
    <property type="entry name" value="Acyl-CoA_DS"/>
</dbReference>
<feature type="domain" description="Fatty acid desaturase" evidence="15">
    <location>
        <begin position="42"/>
        <end position="250"/>
    </location>
</feature>
<evidence type="ECO:0000256" key="4">
    <source>
        <dbReference type="ARBA" id="ARBA00022516"/>
    </source>
</evidence>
<keyword evidence="6" id="KW-0276">Fatty acid metabolism</keyword>
<proteinExistence type="inferred from homology"/>
<name>A0AAV0C8P4_9ASTE</name>
<dbReference type="GO" id="GO:0005789">
    <property type="term" value="C:endoplasmic reticulum membrane"/>
    <property type="evidence" value="ECO:0007669"/>
    <property type="project" value="TreeGrafter"/>
</dbReference>
<feature type="transmembrane region" description="Helical" evidence="14">
    <location>
        <begin position="39"/>
        <end position="57"/>
    </location>
</feature>
<keyword evidence="8 13" id="KW-0560">Oxidoreductase</keyword>
<dbReference type="Proteomes" id="UP001152523">
    <property type="component" value="Unassembled WGS sequence"/>
</dbReference>
<evidence type="ECO:0000313" key="16">
    <source>
        <dbReference type="EMBL" id="CAH9070282.1"/>
    </source>
</evidence>
<evidence type="ECO:0000256" key="9">
    <source>
        <dbReference type="ARBA" id="ARBA00023004"/>
    </source>
</evidence>
<gene>
    <name evidence="16" type="ORF">CEPIT_LOCUS3375</name>
</gene>
<feature type="transmembrane region" description="Helical" evidence="14">
    <location>
        <begin position="158"/>
        <end position="180"/>
    </location>
</feature>
<dbReference type="PANTHER" id="PTHR11351">
    <property type="entry name" value="ACYL-COA DESATURASE"/>
    <property type="match status" value="1"/>
</dbReference>
<dbReference type="CDD" id="cd03505">
    <property type="entry name" value="Delta9-FADS-like"/>
    <property type="match status" value="1"/>
</dbReference>
<evidence type="ECO:0000256" key="2">
    <source>
        <dbReference type="ARBA" id="ARBA00005189"/>
    </source>
</evidence>
<keyword evidence="9" id="KW-0408">Iron</keyword>
<dbReference type="AlphaFoldDB" id="A0AAV0C8P4"/>
<keyword evidence="7 14" id="KW-1133">Transmembrane helix</keyword>
<evidence type="ECO:0000256" key="8">
    <source>
        <dbReference type="ARBA" id="ARBA00023002"/>
    </source>
</evidence>
<keyword evidence="5 13" id="KW-0812">Transmembrane</keyword>
<sequence length="300" mass="34791">MEKYMCFIQPGNKLTLSVAVPLLHLLCLFAPFCFSWDALGIAFGLYILTGLGITVSYHRNLSHKSFKVPKWLEYFLAYWGVQALQGDPIGWVSNHRYHHRFTDSKKDPHSPIQGFWFSHIGWLYDSESAKARALQREEQTNVADLENQAFYKFIQKTYIIHHIMLGAFLFSIGGFPYIVWCMGVRIVYLGHITFLVNSVCHMWGHQAWNTGDLSRNNWFVALLAFGEGWHNNHHAFEHSARHGLEWWQLDTSWCTIWTLQKLGLAKNVKLPSDAQKRKMTFRNIDNSKLSSDGFPQLPLK</sequence>
<evidence type="ECO:0000256" key="7">
    <source>
        <dbReference type="ARBA" id="ARBA00022989"/>
    </source>
</evidence>
<keyword evidence="11 14" id="KW-0472">Membrane</keyword>
<dbReference type="Pfam" id="PF00487">
    <property type="entry name" value="FA_desaturase"/>
    <property type="match status" value="1"/>
</dbReference>
<comment type="pathway">
    <text evidence="2">Lipid metabolism.</text>
</comment>
<keyword evidence="10" id="KW-0443">Lipid metabolism</keyword>
<dbReference type="InterPro" id="IPR005804">
    <property type="entry name" value="FA_desaturase_dom"/>
</dbReference>
<comment type="subcellular location">
    <subcellularLocation>
        <location evidence="1">Membrane</location>
        <topology evidence="1">Multi-pass membrane protein</topology>
    </subcellularLocation>
</comment>
<keyword evidence="4 13" id="KW-0444">Lipid biosynthesis</keyword>
<evidence type="ECO:0000256" key="11">
    <source>
        <dbReference type="ARBA" id="ARBA00023136"/>
    </source>
</evidence>
<keyword evidence="17" id="KW-1185">Reference proteome</keyword>
<dbReference type="PANTHER" id="PTHR11351:SF31">
    <property type="entry name" value="DESATURASE 1, ISOFORM A-RELATED"/>
    <property type="match status" value="1"/>
</dbReference>
<evidence type="ECO:0000256" key="13">
    <source>
        <dbReference type="RuleBase" id="RU000581"/>
    </source>
</evidence>
<comment type="caution">
    <text evidence="16">The sequence shown here is derived from an EMBL/GenBank/DDBJ whole genome shotgun (WGS) entry which is preliminary data.</text>
</comment>
<evidence type="ECO:0000256" key="3">
    <source>
        <dbReference type="ARBA" id="ARBA00009295"/>
    </source>
</evidence>
<evidence type="ECO:0000256" key="5">
    <source>
        <dbReference type="ARBA" id="ARBA00022692"/>
    </source>
</evidence>
<evidence type="ECO:0000256" key="6">
    <source>
        <dbReference type="ARBA" id="ARBA00022832"/>
    </source>
</evidence>
<evidence type="ECO:0000256" key="1">
    <source>
        <dbReference type="ARBA" id="ARBA00004141"/>
    </source>
</evidence>
<reference evidence="16" key="1">
    <citation type="submission" date="2022-07" db="EMBL/GenBank/DDBJ databases">
        <authorList>
            <person name="Macas J."/>
            <person name="Novak P."/>
            <person name="Neumann P."/>
        </authorList>
    </citation>
    <scope>NUCLEOTIDE SEQUENCE</scope>
</reference>
<dbReference type="EMBL" id="CAMAPF010000017">
    <property type="protein sequence ID" value="CAH9070282.1"/>
    <property type="molecule type" value="Genomic_DNA"/>
</dbReference>
<comment type="similarity">
    <text evidence="3 13">Belongs to the fatty acid desaturase type 1 family.</text>
</comment>
<comment type="domain">
    <text evidence="13">The histidine box domains are involved in binding the catalytic metal ions.</text>
</comment>
<keyword evidence="12 13" id="KW-0275">Fatty acid biosynthesis</keyword>
<evidence type="ECO:0000313" key="17">
    <source>
        <dbReference type="Proteomes" id="UP001152523"/>
    </source>
</evidence>
<comment type="cofactor">
    <cofactor evidence="13">
        <name>Fe(2+)</name>
        <dbReference type="ChEBI" id="CHEBI:29033"/>
    </cofactor>
</comment>
<evidence type="ECO:0000256" key="14">
    <source>
        <dbReference type="SAM" id="Phobius"/>
    </source>
</evidence>
<protein>
    <recommendedName>
        <fullName evidence="15">Fatty acid desaturase domain-containing protein</fullName>
    </recommendedName>
</protein>
<evidence type="ECO:0000259" key="15">
    <source>
        <dbReference type="Pfam" id="PF00487"/>
    </source>
</evidence>
<evidence type="ECO:0000256" key="12">
    <source>
        <dbReference type="ARBA" id="ARBA00023160"/>
    </source>
</evidence>
<organism evidence="16 17">
    <name type="scientific">Cuscuta epithymum</name>
    <dbReference type="NCBI Taxonomy" id="186058"/>
    <lineage>
        <taxon>Eukaryota</taxon>
        <taxon>Viridiplantae</taxon>
        <taxon>Streptophyta</taxon>
        <taxon>Embryophyta</taxon>
        <taxon>Tracheophyta</taxon>
        <taxon>Spermatophyta</taxon>
        <taxon>Magnoliopsida</taxon>
        <taxon>eudicotyledons</taxon>
        <taxon>Gunneridae</taxon>
        <taxon>Pentapetalae</taxon>
        <taxon>asterids</taxon>
        <taxon>lamiids</taxon>
        <taxon>Solanales</taxon>
        <taxon>Convolvulaceae</taxon>
        <taxon>Cuscuteae</taxon>
        <taxon>Cuscuta</taxon>
        <taxon>Cuscuta subgen. Cuscuta</taxon>
    </lineage>
</organism>
<dbReference type="GO" id="GO:0016717">
    <property type="term" value="F:oxidoreductase activity, acting on paired donors, with oxidation of a pair of donors resulting in the reduction of molecular oxygen to two molecules of water"/>
    <property type="evidence" value="ECO:0007669"/>
    <property type="project" value="InterPro"/>
</dbReference>
<evidence type="ECO:0000256" key="10">
    <source>
        <dbReference type="ARBA" id="ARBA00023098"/>
    </source>
</evidence>